<dbReference type="OrthoDB" id="9999611at2759"/>
<dbReference type="PANTHER" id="PTHR40460:SF1">
    <property type="entry name" value="CSBD-LIKE DOMAIN-CONTAINING PROTEIN"/>
    <property type="match status" value="1"/>
</dbReference>
<dbReference type="SUPFAM" id="SSF69047">
    <property type="entry name" value="Hypothetical protein YjbJ"/>
    <property type="match status" value="2"/>
</dbReference>
<proteinExistence type="predicted"/>
<dbReference type="InterPro" id="IPR036629">
    <property type="entry name" value="YjbJ_sf"/>
</dbReference>
<feature type="region of interest" description="Disordered" evidence="1">
    <location>
        <begin position="85"/>
        <end position="104"/>
    </location>
</feature>
<evidence type="ECO:0000313" key="2">
    <source>
        <dbReference type="EMBL" id="PAV19357.1"/>
    </source>
</evidence>
<keyword evidence="3" id="KW-1185">Reference proteome</keyword>
<dbReference type="PANTHER" id="PTHR40460">
    <property type="entry name" value="CHROMOSOME 1, WHOLE GENOME SHOTGUN SEQUENCE"/>
    <property type="match status" value="1"/>
</dbReference>
<organism evidence="2 3">
    <name type="scientific">Pyrrhoderma noxium</name>
    <dbReference type="NCBI Taxonomy" id="2282107"/>
    <lineage>
        <taxon>Eukaryota</taxon>
        <taxon>Fungi</taxon>
        <taxon>Dikarya</taxon>
        <taxon>Basidiomycota</taxon>
        <taxon>Agaricomycotina</taxon>
        <taxon>Agaricomycetes</taxon>
        <taxon>Hymenochaetales</taxon>
        <taxon>Hymenochaetaceae</taxon>
        <taxon>Pyrrhoderma</taxon>
    </lineage>
</organism>
<accession>A0A286UIF1</accession>
<name>A0A286UIF1_9AGAM</name>
<sequence length="104" mass="11091">MSGSDSQPSQYNGQYHSIKGNIVEAIGNATGATSWTESGKKEHAEGEAEQTAAQAHDYVDGVSNRLQGKKETVVGAIFDNKEQQIKGNAQHDAGKAQQKLNECS</sequence>
<protein>
    <submittedName>
        <fullName evidence="2">Hmp1-mismatch base pair and cruciform DNA recognition</fullName>
    </submittedName>
</protein>
<dbReference type="EMBL" id="NBII01000004">
    <property type="protein sequence ID" value="PAV19357.1"/>
    <property type="molecule type" value="Genomic_DNA"/>
</dbReference>
<dbReference type="Proteomes" id="UP000217199">
    <property type="component" value="Unassembled WGS sequence"/>
</dbReference>
<evidence type="ECO:0000313" key="3">
    <source>
        <dbReference type="Proteomes" id="UP000217199"/>
    </source>
</evidence>
<feature type="region of interest" description="Disordered" evidence="1">
    <location>
        <begin position="30"/>
        <end position="54"/>
    </location>
</feature>
<reference evidence="2 3" key="1">
    <citation type="journal article" date="2017" name="Mol. Ecol.">
        <title>Comparative and population genomic landscape of Phellinus noxius: A hypervariable fungus causing root rot in trees.</title>
        <authorList>
            <person name="Chung C.L."/>
            <person name="Lee T.J."/>
            <person name="Akiba M."/>
            <person name="Lee H.H."/>
            <person name="Kuo T.H."/>
            <person name="Liu D."/>
            <person name="Ke H.M."/>
            <person name="Yokoi T."/>
            <person name="Roa M.B."/>
            <person name="Lu M.J."/>
            <person name="Chang Y.Y."/>
            <person name="Ann P.J."/>
            <person name="Tsai J.N."/>
            <person name="Chen C.Y."/>
            <person name="Tzean S.S."/>
            <person name="Ota Y."/>
            <person name="Hattori T."/>
            <person name="Sahashi N."/>
            <person name="Liou R.F."/>
            <person name="Kikuchi T."/>
            <person name="Tsai I.J."/>
        </authorList>
    </citation>
    <scope>NUCLEOTIDE SEQUENCE [LARGE SCALE GENOMIC DNA]</scope>
    <source>
        <strain evidence="2 3">FFPRI411160</strain>
    </source>
</reference>
<evidence type="ECO:0000256" key="1">
    <source>
        <dbReference type="SAM" id="MobiDB-lite"/>
    </source>
</evidence>
<gene>
    <name evidence="2" type="ORF">PNOK_0429100</name>
</gene>
<dbReference type="AlphaFoldDB" id="A0A286UIF1"/>
<dbReference type="InParanoid" id="A0A286UIF1"/>
<comment type="caution">
    <text evidence="2">The sequence shown here is derived from an EMBL/GenBank/DDBJ whole genome shotgun (WGS) entry which is preliminary data.</text>
</comment>
<dbReference type="STRING" id="2282107.A0A286UIF1"/>